<reference evidence="1 2" key="1">
    <citation type="journal article" date="2017" name="PLoS Biol.">
        <title>The sea cucumber genome provides insights into morphological evolution and visceral regeneration.</title>
        <authorList>
            <person name="Zhang X."/>
            <person name="Sun L."/>
            <person name="Yuan J."/>
            <person name="Sun Y."/>
            <person name="Gao Y."/>
            <person name="Zhang L."/>
            <person name="Li S."/>
            <person name="Dai H."/>
            <person name="Hamel J.F."/>
            <person name="Liu C."/>
            <person name="Yu Y."/>
            <person name="Liu S."/>
            <person name="Lin W."/>
            <person name="Guo K."/>
            <person name="Jin S."/>
            <person name="Xu P."/>
            <person name="Storey K.B."/>
            <person name="Huan P."/>
            <person name="Zhang T."/>
            <person name="Zhou Y."/>
            <person name="Zhang J."/>
            <person name="Lin C."/>
            <person name="Li X."/>
            <person name="Xing L."/>
            <person name="Huo D."/>
            <person name="Sun M."/>
            <person name="Wang L."/>
            <person name="Mercier A."/>
            <person name="Li F."/>
            <person name="Yang H."/>
            <person name="Xiang J."/>
        </authorList>
    </citation>
    <scope>NUCLEOTIDE SEQUENCE [LARGE SCALE GENOMIC DNA]</scope>
    <source>
        <strain evidence="1">Shaxun</strain>
        <tissue evidence="1">Muscle</tissue>
    </source>
</reference>
<comment type="caution">
    <text evidence="1">The sequence shown here is derived from an EMBL/GenBank/DDBJ whole genome shotgun (WGS) entry which is preliminary data.</text>
</comment>
<proteinExistence type="predicted"/>
<keyword evidence="2" id="KW-1185">Reference proteome</keyword>
<sequence length="420" mass="47197">MFSDFTVIICTRSACIPRNLDPNATRIRLTGFDNNAREEYIAKAVAGGDRKAVERIMQRLNGSPILSDICQVPMFCVMFAHIADETEDLTVFSTVTGFFHFMIHCFYGHMRGKSSESAEFDQDIQSLPVFDKLNKLAFEGLTASRQQLSWEQNDFQKAVGLKCFSELTKIGILVQEVAQEINYSPGTSFTKQVINTKSVRFFHKLFAEWYAANYVAAHVGSVMTFRVDSLLKEISPVDLQFIFRFACGLNKKASKRIIAYLNGIEDGKSFASLCLFEQVKDIGDVTAVVEDLISEGVTIRSSDTRLLQRSNKHLIDIASVNQITISCLVFDHSFWKISQGSIFLKSGLCLHSLSTVTKVELTTGEGRELSEEQVLDILTYFQHSVVLKQLCYPISLPIFIVLRCDVTSECSPFQNPSDLE</sequence>
<protein>
    <submittedName>
        <fullName evidence="1">Uncharacterized protein</fullName>
    </submittedName>
</protein>
<accession>A0A2G8LQ23</accession>
<gene>
    <name evidence="1" type="ORF">BSL78_00685</name>
</gene>
<dbReference type="OrthoDB" id="120976at2759"/>
<dbReference type="EMBL" id="MRZV01000013">
    <property type="protein sequence ID" value="PIK62366.1"/>
    <property type="molecule type" value="Genomic_DNA"/>
</dbReference>
<evidence type="ECO:0000313" key="1">
    <source>
        <dbReference type="EMBL" id="PIK62366.1"/>
    </source>
</evidence>
<dbReference type="AlphaFoldDB" id="A0A2G8LQ23"/>
<dbReference type="Proteomes" id="UP000230750">
    <property type="component" value="Unassembled WGS sequence"/>
</dbReference>
<organism evidence="1 2">
    <name type="scientific">Stichopus japonicus</name>
    <name type="common">Sea cucumber</name>
    <dbReference type="NCBI Taxonomy" id="307972"/>
    <lineage>
        <taxon>Eukaryota</taxon>
        <taxon>Metazoa</taxon>
        <taxon>Echinodermata</taxon>
        <taxon>Eleutherozoa</taxon>
        <taxon>Echinozoa</taxon>
        <taxon>Holothuroidea</taxon>
        <taxon>Aspidochirotacea</taxon>
        <taxon>Aspidochirotida</taxon>
        <taxon>Stichopodidae</taxon>
        <taxon>Apostichopus</taxon>
    </lineage>
</organism>
<dbReference type="PANTHER" id="PTHR46312">
    <property type="entry name" value="NACHT DOMAIN-CONTAINING PROTEIN"/>
    <property type="match status" value="1"/>
</dbReference>
<dbReference type="PANTHER" id="PTHR46312:SF2">
    <property type="entry name" value="NUCLEOTIDE-BINDING OLIGOMERIZATION DOMAIN-CONTAINING PROTEIN 2-LIKE"/>
    <property type="match status" value="1"/>
</dbReference>
<name>A0A2G8LQ23_STIJA</name>
<evidence type="ECO:0000313" key="2">
    <source>
        <dbReference type="Proteomes" id="UP000230750"/>
    </source>
</evidence>